<protein>
    <submittedName>
        <fullName evidence="1">Uncharacterized protein</fullName>
    </submittedName>
</protein>
<comment type="caution">
    <text evidence="1">The sequence shown here is derived from an EMBL/GenBank/DDBJ whole genome shotgun (WGS) entry which is preliminary data.</text>
</comment>
<sequence length="69" mass="7275">MRYAFAYAALVSTASAHGVVTMVKGANGVMMPGLSSMSISLTHSLTQISTATELTANIDFSPSRRRHSS</sequence>
<gene>
    <name evidence="1" type="ORF">NLG97_g9803</name>
</gene>
<evidence type="ECO:0000313" key="2">
    <source>
        <dbReference type="Proteomes" id="UP001148737"/>
    </source>
</evidence>
<dbReference type="EMBL" id="JANAKD010002160">
    <property type="protein sequence ID" value="KAJ3474531.1"/>
    <property type="molecule type" value="Genomic_DNA"/>
</dbReference>
<organism evidence="1 2">
    <name type="scientific">Lecanicillium saksenae</name>
    <dbReference type="NCBI Taxonomy" id="468837"/>
    <lineage>
        <taxon>Eukaryota</taxon>
        <taxon>Fungi</taxon>
        <taxon>Dikarya</taxon>
        <taxon>Ascomycota</taxon>
        <taxon>Pezizomycotina</taxon>
        <taxon>Sordariomycetes</taxon>
        <taxon>Hypocreomycetidae</taxon>
        <taxon>Hypocreales</taxon>
        <taxon>Cordycipitaceae</taxon>
        <taxon>Lecanicillium</taxon>
    </lineage>
</organism>
<name>A0ACC1QH07_9HYPO</name>
<keyword evidence="2" id="KW-1185">Reference proteome</keyword>
<dbReference type="Proteomes" id="UP001148737">
    <property type="component" value="Unassembled WGS sequence"/>
</dbReference>
<evidence type="ECO:0000313" key="1">
    <source>
        <dbReference type="EMBL" id="KAJ3474531.1"/>
    </source>
</evidence>
<proteinExistence type="predicted"/>
<reference evidence="1" key="1">
    <citation type="submission" date="2022-07" db="EMBL/GenBank/DDBJ databases">
        <title>Genome Sequence of Lecanicillium saksenae.</title>
        <authorList>
            <person name="Buettner E."/>
        </authorList>
    </citation>
    <scope>NUCLEOTIDE SEQUENCE</scope>
    <source>
        <strain evidence="1">VT-O1</strain>
    </source>
</reference>
<accession>A0ACC1QH07</accession>